<keyword evidence="10 13" id="KW-0472">Membrane</keyword>
<organism evidence="14 15">
    <name type="scientific">Ceratopteris richardii</name>
    <name type="common">Triangle waterfern</name>
    <dbReference type="NCBI Taxonomy" id="49495"/>
    <lineage>
        <taxon>Eukaryota</taxon>
        <taxon>Viridiplantae</taxon>
        <taxon>Streptophyta</taxon>
        <taxon>Embryophyta</taxon>
        <taxon>Tracheophyta</taxon>
        <taxon>Polypodiopsida</taxon>
        <taxon>Polypodiidae</taxon>
        <taxon>Polypodiales</taxon>
        <taxon>Pteridineae</taxon>
        <taxon>Pteridaceae</taxon>
        <taxon>Parkerioideae</taxon>
        <taxon>Ceratopteris</taxon>
    </lineage>
</organism>
<evidence type="ECO:0000256" key="12">
    <source>
        <dbReference type="ARBA" id="ARBA00023239"/>
    </source>
</evidence>
<comment type="pathway">
    <text evidence="2 13">Lipid metabolism; fatty acid biosynthesis.</text>
</comment>
<name>A0A8T2UST7_CERRI</name>
<dbReference type="EMBL" id="CM035410">
    <property type="protein sequence ID" value="KAH7436665.1"/>
    <property type="molecule type" value="Genomic_DNA"/>
</dbReference>
<feature type="transmembrane region" description="Helical" evidence="13">
    <location>
        <begin position="138"/>
        <end position="161"/>
    </location>
</feature>
<dbReference type="EC" id="4.2.1.134" evidence="4 13"/>
<dbReference type="GO" id="GO:0030148">
    <property type="term" value="P:sphingolipid biosynthetic process"/>
    <property type="evidence" value="ECO:0007669"/>
    <property type="project" value="TreeGrafter"/>
</dbReference>
<reference evidence="14" key="1">
    <citation type="submission" date="2021-08" db="EMBL/GenBank/DDBJ databases">
        <title>WGS assembly of Ceratopteris richardii.</title>
        <authorList>
            <person name="Marchant D.B."/>
            <person name="Chen G."/>
            <person name="Jenkins J."/>
            <person name="Shu S."/>
            <person name="Leebens-Mack J."/>
            <person name="Grimwood J."/>
            <person name="Schmutz J."/>
            <person name="Soltis P."/>
            <person name="Soltis D."/>
            <person name="Chen Z.-H."/>
        </authorList>
    </citation>
    <scope>NUCLEOTIDE SEQUENCE</scope>
    <source>
        <strain evidence="14">Whitten #5841</strain>
        <tissue evidence="14">Leaf</tissue>
    </source>
</reference>
<comment type="subcellular location">
    <subcellularLocation>
        <location evidence="13">Endoplasmic reticulum membrane</location>
        <topology evidence="13">Multi-pass membrane protein</topology>
    </subcellularLocation>
    <subcellularLocation>
        <location evidence="1">Membrane</location>
        <topology evidence="1">Multi-pass membrane protein</topology>
    </subcellularLocation>
</comment>
<accession>A0A8T2UST7</accession>
<dbReference type="GO" id="GO:0102158">
    <property type="term" value="F:very-long-chain (3R)-3-hydroxyacyl-CoA dehydratase activity"/>
    <property type="evidence" value="ECO:0007669"/>
    <property type="project" value="UniProtKB-EC"/>
</dbReference>
<evidence type="ECO:0000256" key="10">
    <source>
        <dbReference type="ARBA" id="ARBA00023136"/>
    </source>
</evidence>
<evidence type="ECO:0000256" key="2">
    <source>
        <dbReference type="ARBA" id="ARBA00005194"/>
    </source>
</evidence>
<comment type="catalytic activity">
    <reaction evidence="13">
        <text>a very-long-chain (3R)-3-hydroxyacyl-CoA = a very-long-chain (2E)-enoyl-CoA + H2O</text>
        <dbReference type="Rhea" id="RHEA:45812"/>
        <dbReference type="ChEBI" id="CHEBI:15377"/>
        <dbReference type="ChEBI" id="CHEBI:83728"/>
        <dbReference type="ChEBI" id="CHEBI:85440"/>
        <dbReference type="EC" id="4.2.1.134"/>
    </reaction>
</comment>
<gene>
    <name evidence="14" type="ORF">KP509_05G030200</name>
</gene>
<keyword evidence="9 13" id="KW-0443">Lipid metabolism</keyword>
<dbReference type="AlphaFoldDB" id="A0A8T2UST7"/>
<keyword evidence="13" id="KW-0256">Endoplasmic reticulum</keyword>
<dbReference type="GO" id="GO:0005789">
    <property type="term" value="C:endoplasmic reticulum membrane"/>
    <property type="evidence" value="ECO:0007669"/>
    <property type="project" value="UniProtKB-SubCell"/>
</dbReference>
<keyword evidence="7 13" id="KW-0276">Fatty acid metabolism</keyword>
<keyword evidence="6 13" id="KW-0812">Transmembrane</keyword>
<proteinExistence type="inferred from homology"/>
<evidence type="ECO:0000256" key="13">
    <source>
        <dbReference type="RuleBase" id="RU363109"/>
    </source>
</evidence>
<sequence length="223" mass="25642">MARSTVLTLYLVSYNFAQALGWSLVLLRILGQAARTNSVDESFDVAGNLVRLLQLSAFFEVVHAAAGLVPSGVLASFLQWGGRYHWIAAVVCNIKEVQRLPSVFITFMAWSLIEVIRYPQYALSTIGLCPRWLTWLRYTAFIPLYPIGAWCGEVLLYYQALPYIKKSNLFGSFFDKLPFSYYNFIVAGLVLYPFLWLSLYMHMLKQRKIKLRRARMKRASRSD</sequence>
<evidence type="ECO:0000256" key="4">
    <source>
        <dbReference type="ARBA" id="ARBA00013122"/>
    </source>
</evidence>
<evidence type="ECO:0000313" key="15">
    <source>
        <dbReference type="Proteomes" id="UP000825935"/>
    </source>
</evidence>
<comment type="caution">
    <text evidence="13">Lacks conserved residue(s) required for the propagation of feature annotation.</text>
</comment>
<feature type="transmembrane region" description="Helical" evidence="13">
    <location>
        <begin position="181"/>
        <end position="203"/>
    </location>
</feature>
<dbReference type="OrthoDB" id="46988at2759"/>
<dbReference type="PANTHER" id="PTHR11035:SF35">
    <property type="entry name" value="VERY-LONG-CHAIN (3R)-3-HYDROXYACYL-COA DEHYDRATASE"/>
    <property type="match status" value="1"/>
</dbReference>
<evidence type="ECO:0000313" key="14">
    <source>
        <dbReference type="EMBL" id="KAH7436665.1"/>
    </source>
</evidence>
<keyword evidence="11 13" id="KW-0275">Fatty acid biosynthesis</keyword>
<protein>
    <recommendedName>
        <fullName evidence="4 13">Very-long-chain (3R)-3-hydroxyacyl-CoA dehydratase</fullName>
        <ecNumber evidence="4 13">4.2.1.134</ecNumber>
    </recommendedName>
</protein>
<comment type="caution">
    <text evidence="14">The sequence shown here is derived from an EMBL/GenBank/DDBJ whole genome shotgun (WGS) entry which is preliminary data.</text>
</comment>
<dbReference type="Pfam" id="PF04387">
    <property type="entry name" value="PTPLA"/>
    <property type="match status" value="1"/>
</dbReference>
<comment type="similarity">
    <text evidence="3 13">Belongs to the very long-chain fatty acids dehydratase HACD family.</text>
</comment>
<evidence type="ECO:0000256" key="5">
    <source>
        <dbReference type="ARBA" id="ARBA00022516"/>
    </source>
</evidence>
<dbReference type="InterPro" id="IPR007482">
    <property type="entry name" value="Tyr_Pase-like_PTPLA"/>
</dbReference>
<keyword evidence="15" id="KW-1185">Reference proteome</keyword>
<dbReference type="PANTHER" id="PTHR11035">
    <property type="entry name" value="VERY-LONG-CHAIN (3R)-3-HYDROXYACYL-COA DEHYDRATASE"/>
    <property type="match status" value="1"/>
</dbReference>
<keyword evidence="12 13" id="KW-0456">Lyase</keyword>
<comment type="function">
    <text evidence="13">Catalyzes the third of the four reactions of the long-chain fatty acids elongation cycle. This endoplasmic reticulum-bound enzymatic process, allows the addition of two carbons to the chain of long- and very long-chain fatty acids/VLCFAs per cycle. This enzyme catalyzes the dehydration of the 3-hydroxyacyl-CoA intermediate into trans-2,3-enoyl-CoA, within each cycle of fatty acid elongation. Thereby, it participates to the production of VLCFAs of different chain lengths that are involved in multiple biological processes as precursors of membrane lipids and lipid mediators.</text>
</comment>
<dbReference type="GO" id="GO:0030497">
    <property type="term" value="P:fatty acid elongation"/>
    <property type="evidence" value="ECO:0007669"/>
    <property type="project" value="TreeGrafter"/>
</dbReference>
<evidence type="ECO:0000256" key="9">
    <source>
        <dbReference type="ARBA" id="ARBA00023098"/>
    </source>
</evidence>
<dbReference type="Proteomes" id="UP000825935">
    <property type="component" value="Chromosome 5"/>
</dbReference>
<evidence type="ECO:0000256" key="6">
    <source>
        <dbReference type="ARBA" id="ARBA00022692"/>
    </source>
</evidence>
<evidence type="ECO:0000256" key="11">
    <source>
        <dbReference type="ARBA" id="ARBA00023160"/>
    </source>
</evidence>
<dbReference type="GO" id="GO:0042761">
    <property type="term" value="P:very long-chain fatty acid biosynthetic process"/>
    <property type="evidence" value="ECO:0007669"/>
    <property type="project" value="TreeGrafter"/>
</dbReference>
<evidence type="ECO:0000256" key="1">
    <source>
        <dbReference type="ARBA" id="ARBA00004141"/>
    </source>
</evidence>
<dbReference type="OMA" id="SEWWLMY"/>
<feature type="transmembrane region" description="Helical" evidence="13">
    <location>
        <begin position="12"/>
        <end position="31"/>
    </location>
</feature>
<evidence type="ECO:0000256" key="3">
    <source>
        <dbReference type="ARBA" id="ARBA00007811"/>
    </source>
</evidence>
<evidence type="ECO:0000256" key="7">
    <source>
        <dbReference type="ARBA" id="ARBA00022832"/>
    </source>
</evidence>
<keyword evidence="5 13" id="KW-0444">Lipid biosynthesis</keyword>
<keyword evidence="8 13" id="KW-1133">Transmembrane helix</keyword>
<evidence type="ECO:0000256" key="8">
    <source>
        <dbReference type="ARBA" id="ARBA00022989"/>
    </source>
</evidence>